<feature type="signal peptide" evidence="1">
    <location>
        <begin position="1"/>
        <end position="29"/>
    </location>
</feature>
<accession>A0A386HPS6</accession>
<dbReference type="KEGG" id="ark:D6B99_07720"/>
<dbReference type="Proteomes" id="UP000266118">
    <property type="component" value="Chromosome"/>
</dbReference>
<dbReference type="OrthoDB" id="9768177at2"/>
<dbReference type="InterPro" id="IPR023996">
    <property type="entry name" value="TonB-dep_OMP_SusC/RagA"/>
</dbReference>
<protein>
    <submittedName>
        <fullName evidence="3">SusC/RagA family TonB-linked outer membrane protein</fullName>
    </submittedName>
</protein>
<keyword evidence="4" id="KW-1185">Reference proteome</keyword>
<feature type="chain" id="PRO_5017323701" evidence="1">
    <location>
        <begin position="30"/>
        <end position="1058"/>
    </location>
</feature>
<dbReference type="SUPFAM" id="SSF56935">
    <property type="entry name" value="Porins"/>
    <property type="match status" value="1"/>
</dbReference>
<dbReference type="InterPro" id="IPR012910">
    <property type="entry name" value="Plug_dom"/>
</dbReference>
<dbReference type="EMBL" id="CP032489">
    <property type="protein sequence ID" value="AYD47500.1"/>
    <property type="molecule type" value="Genomic_DNA"/>
</dbReference>
<dbReference type="NCBIfam" id="TIGR04056">
    <property type="entry name" value="OMP_RagA_SusC"/>
    <property type="match status" value="1"/>
</dbReference>
<keyword evidence="1" id="KW-0732">Signal</keyword>
<evidence type="ECO:0000313" key="3">
    <source>
        <dbReference type="EMBL" id="AYD47500.1"/>
    </source>
</evidence>
<dbReference type="Pfam" id="PF07715">
    <property type="entry name" value="Plug"/>
    <property type="match status" value="1"/>
</dbReference>
<name>A0A386HPS6_9BACT</name>
<sequence length="1058" mass="117908">MFSMYKTYYKIYLIWIFAACLFVTIKANAQAVNSASNTEKIFEKATIVDDFGKPLSHVRITDAHGHLVTVSDSLGEFSISSKKQQTLYLNRKNFDEQVIELADNSNQIFRMHRSYIQGLYDYKTQDSSFHPYYHVLYGNANQNSFLGSIATVSGNELQNTPAPQYTYALTGRLSGLNVLQTSGFYNPSLGGQTDVDFFVGNIPKNASGAGPTDNSQFNIQLRGHAASYGQSPIVVIDGIQREIYSLDPDEIESVSVLKDALSTILLGQNSSRGALIVTTLQPKIGKAKLSFSAETGFQSSLKLPTPLAADRYAYLLNEALTNDGKKAAYTAADFDAYKNGTDPYGHPNVNWYDNILASNPMINRYNLNVTGGSDKAQYLVALGYLNQDGMFKTSSANSYNTNANLKRYSINSKINFKVNKDFTLGLDIIGRLENNNQPGAGTSNILSALLNTPNNAYPVYNPNGSYGGNTNYTNNLMAMVESSGYLAEQERDILVNLDLKYNLDRFIKGWWFKANGNVSVQSASYLDRSKQVPVFQLGVSDQGDTTYTRYGSTVNQKNNYTSTSWARYWYTSLSTGYDKNFGNNTIGAYLLYDQKQTLLNYDLPSVLTNYAAKANYNFKEKYFAEGGVDYGGYSRYASGHQYGLFYAGGLGWDVAKENFVKDNISWLNQFKLRATYGETGNANVDNYGYYIWRAHFQTLLPSYGIGSSYPVATGQAESSSLANINATWEKARKLDVGLDIALFNNHLTGTYDYYHERYFDVMQMRGSSIALIGSNYPAENIGVDLYTGSEFSLTYQNSVHDFNYFITANASIQHSKVLFMDEQYEKYPWNVHTGLPVGQRFGLQANGFIQNAAQADTVATISGYTPKVGDVLYKDLNHDGVIDQFDVSPIGKIRPLIYYGLSFGVSYKGIEINMLIQGVQNNELYVDNGAIDAGFQGQNNGYGQAYEQIENRWTPENANNPTYPRLTAGGNGYNYSPLYFSSSSLFLHQDNYFRIKNVGVAYNLPYKWLKHLKIGGIKVFVNALNLFTAAQYNIVDPEISLSSYPLQKVINTGINIKL</sequence>
<reference evidence="3 4" key="1">
    <citation type="submission" date="2018-09" db="EMBL/GenBank/DDBJ databases">
        <title>Arachidicoccus sp. nov., a bacterium isolated from soil.</title>
        <authorList>
            <person name="Weon H.-Y."/>
            <person name="Kwon S.-W."/>
            <person name="Lee S.A."/>
        </authorList>
    </citation>
    <scope>NUCLEOTIDE SEQUENCE [LARGE SCALE GENOMIC DNA]</scope>
    <source>
        <strain evidence="3 4">KIS59-12</strain>
    </source>
</reference>
<evidence type="ECO:0000256" key="1">
    <source>
        <dbReference type="SAM" id="SignalP"/>
    </source>
</evidence>
<dbReference type="Gene3D" id="2.170.130.10">
    <property type="entry name" value="TonB-dependent receptor, plug domain"/>
    <property type="match status" value="1"/>
</dbReference>
<proteinExistence type="predicted"/>
<dbReference type="AlphaFoldDB" id="A0A386HPS6"/>
<dbReference type="InterPro" id="IPR037066">
    <property type="entry name" value="Plug_dom_sf"/>
</dbReference>
<feature type="domain" description="TonB-dependent receptor plug" evidence="2">
    <location>
        <begin position="147"/>
        <end position="273"/>
    </location>
</feature>
<evidence type="ECO:0000313" key="4">
    <source>
        <dbReference type="Proteomes" id="UP000266118"/>
    </source>
</evidence>
<evidence type="ECO:0000259" key="2">
    <source>
        <dbReference type="Pfam" id="PF07715"/>
    </source>
</evidence>
<gene>
    <name evidence="3" type="ORF">D6B99_07720</name>
</gene>
<organism evidence="3 4">
    <name type="scientific">Arachidicoccus soli</name>
    <dbReference type="NCBI Taxonomy" id="2341117"/>
    <lineage>
        <taxon>Bacteria</taxon>
        <taxon>Pseudomonadati</taxon>
        <taxon>Bacteroidota</taxon>
        <taxon>Chitinophagia</taxon>
        <taxon>Chitinophagales</taxon>
        <taxon>Chitinophagaceae</taxon>
        <taxon>Arachidicoccus</taxon>
    </lineage>
</organism>